<dbReference type="InterPro" id="IPR057326">
    <property type="entry name" value="KR_dom"/>
</dbReference>
<dbReference type="InterPro" id="IPR016035">
    <property type="entry name" value="Acyl_Trfase/lysoPLipase"/>
</dbReference>
<dbReference type="EMBL" id="CP023445">
    <property type="protein sequence ID" value="ATE54494.1"/>
    <property type="molecule type" value="Genomic_DNA"/>
</dbReference>
<evidence type="ECO:0000256" key="2">
    <source>
        <dbReference type="ARBA" id="ARBA00022450"/>
    </source>
</evidence>
<dbReference type="Pfam" id="PF16197">
    <property type="entry name" value="KAsynt_C_assoc"/>
    <property type="match status" value="1"/>
</dbReference>
<dbReference type="InterPro" id="IPR018201">
    <property type="entry name" value="Ketoacyl_synth_AS"/>
</dbReference>
<organism evidence="18 19">
    <name type="scientific">Actinosynnema pretiosum</name>
    <dbReference type="NCBI Taxonomy" id="42197"/>
    <lineage>
        <taxon>Bacteria</taxon>
        <taxon>Bacillati</taxon>
        <taxon>Actinomycetota</taxon>
        <taxon>Actinomycetes</taxon>
        <taxon>Pseudonocardiales</taxon>
        <taxon>Pseudonocardiaceae</taxon>
        <taxon>Actinosynnema</taxon>
    </lineage>
</organism>
<dbReference type="FunFam" id="3.40.366.10:FF:000002">
    <property type="entry name" value="Probable polyketide synthase 2"/>
    <property type="match status" value="1"/>
</dbReference>
<dbReference type="SMART" id="SM00823">
    <property type="entry name" value="PKS_PP"/>
    <property type="match status" value="1"/>
</dbReference>
<dbReference type="EC" id="2.3.1.94" evidence="13"/>
<dbReference type="InterPro" id="IPR020841">
    <property type="entry name" value="PKS_Beta-ketoAc_synthase_dom"/>
</dbReference>
<dbReference type="Pfam" id="PF02801">
    <property type="entry name" value="Ketoacyl-synt_C"/>
    <property type="match status" value="1"/>
</dbReference>
<feature type="region of interest" description="C-terminal hotdog fold" evidence="14">
    <location>
        <begin position="1023"/>
        <end position="1173"/>
    </location>
</feature>
<dbReference type="Pfam" id="PF00109">
    <property type="entry name" value="ketoacyl-synt"/>
    <property type="match status" value="1"/>
</dbReference>
<evidence type="ECO:0000256" key="7">
    <source>
        <dbReference type="ARBA" id="ARBA00023268"/>
    </source>
</evidence>
<evidence type="ECO:0000259" key="17">
    <source>
        <dbReference type="PROSITE" id="PS52019"/>
    </source>
</evidence>
<comment type="subunit">
    <text evidence="12">Homodimer. Erythronolide synthase is composed of EryAI, EryAII and EryAIII multimodular (2 modules) polypeptides each coding for a functional synthase subunit which participates in 2 of the six FAS-like elongation steps required for formation of the polyketide. Module 1, 2, 3, 4, 5, and 6 participating in biosynthesis steps 1, 2, 3, 4, 5, and 6, respectively.</text>
</comment>
<evidence type="ECO:0000259" key="16">
    <source>
        <dbReference type="PROSITE" id="PS52004"/>
    </source>
</evidence>
<dbReference type="InterPro" id="IPR020807">
    <property type="entry name" value="PKS_DH"/>
</dbReference>
<dbReference type="PROSITE" id="PS00606">
    <property type="entry name" value="KS3_1"/>
    <property type="match status" value="1"/>
</dbReference>
<dbReference type="SMART" id="SM00827">
    <property type="entry name" value="PKS_AT"/>
    <property type="match status" value="1"/>
</dbReference>
<dbReference type="Pfam" id="PF08659">
    <property type="entry name" value="KR"/>
    <property type="match status" value="1"/>
</dbReference>
<dbReference type="GO" id="GO:0004315">
    <property type="term" value="F:3-oxoacyl-[acyl-carrier-protein] synthase activity"/>
    <property type="evidence" value="ECO:0007669"/>
    <property type="project" value="InterPro"/>
</dbReference>
<feature type="region of interest" description="N-terminal hotdog fold" evidence="14">
    <location>
        <begin position="888"/>
        <end position="1012"/>
    </location>
</feature>
<comment type="cofactor">
    <cofactor evidence="1">
        <name>pantetheine 4'-phosphate</name>
        <dbReference type="ChEBI" id="CHEBI:47942"/>
    </cofactor>
</comment>
<dbReference type="SMART" id="SM00825">
    <property type="entry name" value="PKS_KS"/>
    <property type="match status" value="1"/>
</dbReference>
<dbReference type="SUPFAM" id="SSF55048">
    <property type="entry name" value="Probable ACP-binding domain of malonyl-CoA ACP transacylase"/>
    <property type="match status" value="1"/>
</dbReference>
<keyword evidence="6" id="KW-0045">Antibiotic biosynthesis</keyword>
<feature type="domain" description="PKS/mFAS DH" evidence="17">
    <location>
        <begin position="888"/>
        <end position="1173"/>
    </location>
</feature>
<dbReference type="InterPro" id="IPR055123">
    <property type="entry name" value="SpnB-like_Rossmann"/>
</dbReference>
<dbReference type="InterPro" id="IPR014031">
    <property type="entry name" value="Ketoacyl_synth_C"/>
</dbReference>
<dbReference type="FunFam" id="3.40.47.10:FF:000019">
    <property type="entry name" value="Polyketide synthase type I"/>
    <property type="match status" value="1"/>
</dbReference>
<gene>
    <name evidence="18" type="ORF">CNX65_15335</name>
</gene>
<dbReference type="InterPro" id="IPR032821">
    <property type="entry name" value="PKS_assoc"/>
</dbReference>
<dbReference type="Pfam" id="PF00698">
    <property type="entry name" value="Acyl_transf_1"/>
    <property type="match status" value="1"/>
</dbReference>
<dbReference type="InterPro" id="IPR015083">
    <property type="entry name" value="NorB/c/GfsB-D-like_docking"/>
</dbReference>
<dbReference type="InterPro" id="IPR016039">
    <property type="entry name" value="Thiolase-like"/>
</dbReference>
<dbReference type="CDD" id="cd08956">
    <property type="entry name" value="KR_3_FAS_SDR_x"/>
    <property type="match status" value="1"/>
</dbReference>
<dbReference type="Pfam" id="PF08990">
    <property type="entry name" value="Docking"/>
    <property type="match status" value="1"/>
</dbReference>
<dbReference type="PANTHER" id="PTHR43775:SF51">
    <property type="entry name" value="INACTIVE PHENOLPHTHIOCEROL SYNTHESIS POLYKETIDE SYNTHASE TYPE I PKS1-RELATED"/>
    <property type="match status" value="1"/>
</dbReference>
<dbReference type="Pfam" id="PF14765">
    <property type="entry name" value="PS-DH"/>
    <property type="match status" value="1"/>
</dbReference>
<dbReference type="InterPro" id="IPR049552">
    <property type="entry name" value="PKS_DH_N"/>
</dbReference>
<dbReference type="InterPro" id="IPR016036">
    <property type="entry name" value="Malonyl_transacylase_ACP-bd"/>
</dbReference>
<dbReference type="InterPro" id="IPR042104">
    <property type="entry name" value="PKS_dehydratase_sf"/>
</dbReference>
<evidence type="ECO:0000313" key="18">
    <source>
        <dbReference type="EMBL" id="ATE54494.1"/>
    </source>
</evidence>
<evidence type="ECO:0000256" key="6">
    <source>
        <dbReference type="ARBA" id="ARBA00023194"/>
    </source>
</evidence>
<evidence type="ECO:0000256" key="9">
    <source>
        <dbReference type="ARBA" id="ARBA00052442"/>
    </source>
</evidence>
<evidence type="ECO:0000256" key="1">
    <source>
        <dbReference type="ARBA" id="ARBA00001957"/>
    </source>
</evidence>
<dbReference type="InterPro" id="IPR049551">
    <property type="entry name" value="PKS_DH_C"/>
</dbReference>
<dbReference type="Gene3D" id="1.10.1200.10">
    <property type="entry name" value="ACP-like"/>
    <property type="match status" value="1"/>
</dbReference>
<dbReference type="GO" id="GO:0004312">
    <property type="term" value="F:fatty acid synthase activity"/>
    <property type="evidence" value="ECO:0007669"/>
    <property type="project" value="TreeGrafter"/>
</dbReference>
<accession>A0A290Z672</accession>
<dbReference type="KEGG" id="apre:CNX65_15335"/>
<dbReference type="GO" id="GO:0031177">
    <property type="term" value="F:phosphopantetheine binding"/>
    <property type="evidence" value="ECO:0007669"/>
    <property type="project" value="InterPro"/>
</dbReference>
<dbReference type="PROSITE" id="PS00012">
    <property type="entry name" value="PHOSPHOPANTETHEINE"/>
    <property type="match status" value="1"/>
</dbReference>
<keyword evidence="19" id="KW-1185">Reference proteome</keyword>
<dbReference type="InterPro" id="IPR049900">
    <property type="entry name" value="PKS_mFAS_DH"/>
</dbReference>
<feature type="domain" description="Ketosynthase family 3 (KS3)" evidence="16">
    <location>
        <begin position="32"/>
        <end position="456"/>
    </location>
</feature>
<dbReference type="Gene3D" id="3.40.366.10">
    <property type="entry name" value="Malonyl-Coenzyme A Acyl Carrier Protein, domain 2"/>
    <property type="match status" value="1"/>
</dbReference>
<dbReference type="Gene3D" id="3.30.70.3290">
    <property type="match status" value="1"/>
</dbReference>
<dbReference type="InterPro" id="IPR006162">
    <property type="entry name" value="Ppantetheine_attach_site"/>
</dbReference>
<dbReference type="GO" id="GO:0033068">
    <property type="term" value="P:macrolide biosynthetic process"/>
    <property type="evidence" value="ECO:0007669"/>
    <property type="project" value="UniProtKB-ARBA"/>
</dbReference>
<evidence type="ECO:0000256" key="8">
    <source>
        <dbReference type="ARBA" id="ARBA00023315"/>
    </source>
</evidence>
<dbReference type="Pfam" id="PF00550">
    <property type="entry name" value="PP-binding"/>
    <property type="match status" value="1"/>
</dbReference>
<dbReference type="Gene3D" id="3.10.129.110">
    <property type="entry name" value="Polyketide synthase dehydratase"/>
    <property type="match status" value="1"/>
</dbReference>
<dbReference type="GO" id="GO:0047879">
    <property type="term" value="F:erythronolide synthase activity"/>
    <property type="evidence" value="ECO:0007669"/>
    <property type="project" value="UniProtKB-EC"/>
</dbReference>
<dbReference type="PROSITE" id="PS52019">
    <property type="entry name" value="PKS_MFAS_DH"/>
    <property type="match status" value="1"/>
</dbReference>
<dbReference type="SUPFAM" id="SSF51735">
    <property type="entry name" value="NAD(P)-binding Rossmann-fold domains"/>
    <property type="match status" value="2"/>
</dbReference>
<dbReference type="InterPro" id="IPR050091">
    <property type="entry name" value="PKS_NRPS_Biosynth_Enz"/>
</dbReference>
<evidence type="ECO:0000256" key="13">
    <source>
        <dbReference type="ARBA" id="ARBA00066981"/>
    </source>
</evidence>
<reference evidence="18" key="1">
    <citation type="submission" date="2017-09" db="EMBL/GenBank/DDBJ databases">
        <title>Complete Genome Sequence of ansamitocin-producing Bacterium Actinosynnema pretiosum X47.</title>
        <authorList>
            <person name="Cao G."/>
            <person name="Zong G."/>
            <person name="Zhong C."/>
            <person name="Fu J."/>
        </authorList>
    </citation>
    <scope>NUCLEOTIDE SEQUENCE [LARGE SCALE GENOMIC DNA]</scope>
    <source>
        <strain evidence="18">X47</strain>
    </source>
</reference>
<comment type="catalytic activity">
    <reaction evidence="9">
        <text>6 (S)-methylmalonyl-CoA + propanoyl-CoA + 6 NADPH + 12 H(+) = 6-deoxyerythronolide B + 6 CO2 + 6 NADP(+) + 7 CoA + H2O</text>
        <dbReference type="Rhea" id="RHEA:23068"/>
        <dbReference type="ChEBI" id="CHEBI:15377"/>
        <dbReference type="ChEBI" id="CHEBI:15378"/>
        <dbReference type="ChEBI" id="CHEBI:16089"/>
        <dbReference type="ChEBI" id="CHEBI:16526"/>
        <dbReference type="ChEBI" id="CHEBI:57287"/>
        <dbReference type="ChEBI" id="CHEBI:57327"/>
        <dbReference type="ChEBI" id="CHEBI:57392"/>
        <dbReference type="ChEBI" id="CHEBI:57783"/>
        <dbReference type="ChEBI" id="CHEBI:58349"/>
        <dbReference type="EC" id="2.3.1.94"/>
    </reaction>
</comment>
<dbReference type="InterPro" id="IPR014030">
    <property type="entry name" value="Ketoacyl_synth_N"/>
</dbReference>
<keyword evidence="4" id="KW-0808">Transferase</keyword>
<dbReference type="SMART" id="SM00822">
    <property type="entry name" value="PKS_KR"/>
    <property type="match status" value="1"/>
</dbReference>
<dbReference type="PANTHER" id="PTHR43775">
    <property type="entry name" value="FATTY ACID SYNTHASE"/>
    <property type="match status" value="1"/>
</dbReference>
<comment type="pathway">
    <text evidence="11">Antibiotic biosynthesis; erythromycin biosynthesis.</text>
</comment>
<dbReference type="PROSITE" id="PS52004">
    <property type="entry name" value="KS3_2"/>
    <property type="match status" value="1"/>
</dbReference>
<protein>
    <recommendedName>
        <fullName evidence="13">6-deoxyerythronolide-B synthase</fullName>
        <ecNumber evidence="13">2.3.1.94</ecNumber>
    </recommendedName>
</protein>
<evidence type="ECO:0000313" key="19">
    <source>
        <dbReference type="Proteomes" id="UP000218505"/>
    </source>
</evidence>
<keyword evidence="2" id="KW-0596">Phosphopantetheine</keyword>
<keyword evidence="3" id="KW-0597">Phosphoprotein</keyword>
<keyword evidence="7" id="KW-0511">Multifunctional enzyme</keyword>
<proteinExistence type="predicted"/>
<dbReference type="GO" id="GO:0006633">
    <property type="term" value="P:fatty acid biosynthetic process"/>
    <property type="evidence" value="ECO:0007669"/>
    <property type="project" value="InterPro"/>
</dbReference>
<evidence type="ECO:0000256" key="10">
    <source>
        <dbReference type="ARBA" id="ARBA00060158"/>
    </source>
</evidence>
<feature type="active site" description="Proton acceptor; for dehydratase activity" evidence="14">
    <location>
        <position position="924"/>
    </location>
</feature>
<dbReference type="InterPro" id="IPR036736">
    <property type="entry name" value="ACP-like_sf"/>
</dbReference>
<dbReference type="InterPro" id="IPR013968">
    <property type="entry name" value="PKS_KR"/>
</dbReference>
<dbReference type="SUPFAM" id="SSF53901">
    <property type="entry name" value="Thiolase-like"/>
    <property type="match status" value="1"/>
</dbReference>
<dbReference type="Pfam" id="PF22953">
    <property type="entry name" value="SpnB_Rossmann"/>
    <property type="match status" value="1"/>
</dbReference>
<evidence type="ECO:0000256" key="5">
    <source>
        <dbReference type="ARBA" id="ARBA00022737"/>
    </source>
</evidence>
<dbReference type="InterPro" id="IPR009081">
    <property type="entry name" value="PP-bd_ACP"/>
</dbReference>
<dbReference type="SMART" id="SM01294">
    <property type="entry name" value="PKS_PP_betabranch"/>
    <property type="match status" value="1"/>
</dbReference>
<dbReference type="InterPro" id="IPR036291">
    <property type="entry name" value="NAD(P)-bd_dom_sf"/>
</dbReference>
<keyword evidence="8" id="KW-0012">Acyltransferase</keyword>
<dbReference type="Proteomes" id="UP000218505">
    <property type="component" value="Chromosome"/>
</dbReference>
<dbReference type="Pfam" id="PF21089">
    <property type="entry name" value="PKS_DH_N"/>
    <property type="match status" value="1"/>
</dbReference>
<name>A0A290Z672_9PSEU</name>
<dbReference type="SUPFAM" id="SSF47336">
    <property type="entry name" value="ACP-like"/>
    <property type="match status" value="1"/>
</dbReference>
<evidence type="ECO:0000259" key="15">
    <source>
        <dbReference type="PROSITE" id="PS50075"/>
    </source>
</evidence>
<dbReference type="FunFam" id="1.10.1200.10:FF:000007">
    <property type="entry name" value="Probable polyketide synthase pks17"/>
    <property type="match status" value="1"/>
</dbReference>
<dbReference type="PROSITE" id="PS50075">
    <property type="entry name" value="CARRIER"/>
    <property type="match status" value="1"/>
</dbReference>
<evidence type="ECO:0000256" key="12">
    <source>
        <dbReference type="ARBA" id="ARBA00063272"/>
    </source>
</evidence>
<dbReference type="CDD" id="cd00833">
    <property type="entry name" value="PKS"/>
    <property type="match status" value="1"/>
</dbReference>
<feature type="domain" description="Carrier" evidence="15">
    <location>
        <begin position="1567"/>
        <end position="1642"/>
    </location>
</feature>
<dbReference type="Gene3D" id="3.40.50.720">
    <property type="entry name" value="NAD(P)-binding Rossmann-like Domain"/>
    <property type="match status" value="1"/>
</dbReference>
<comment type="function">
    <text evidence="10">Involved in the biosynthesis of antibiotic erythromycin via the biosynthesis of its aglycone precursor, 6-deoxyerythronolide B (6-dEB).</text>
</comment>
<feature type="active site" description="Proton donor; for dehydratase activity" evidence="14">
    <location>
        <position position="1070"/>
    </location>
</feature>
<sequence length="1717" mass="179927">MEDAKLLDYLKRVTTELQSTRERLRLVETAAVEPVAIVGMGCRFPGGARSPELFWELLADGVDALSEFPTDRGWDLESLHHPDPDHRGTSYVREGGFLHDAAEFDAEFFGISPREALAMDPQQRLLLETSWEAVERAGIDPRSLRGTRTGVFAGTNGQDYPAVLEGVAGEVEGYAGTGSAASVFSGRVAYCLGLEGPALSVDTACSSSLVALHLAVQSLRRGECALALAGGATVMATPGVFVEFSRQRGLAADGRCKAFAEAADGTGWGEGVGVLLLERLSDARRNGHPVLAVVRGSAVNQDGASNGLTAPNGPSQRRVILDALADAGLSTADVDAVEAHGTGTTLGDPIEAQALLATYGLGRVRPLLLGSVKSNLGHAQAAAGVAGVIKMVLALRRGFLPRTLHVDAPSSRVDWSAGKVELLTRGRSWPETGAPRRAGVSSFGVSGTNAHVILEQAPEGRTPQTPVDSAVPLVLSAKGEASLRELGERLVPALGAGLADVGHSLLVSRSTWEQRAVLVTEVGSAEAGLTALAAGQEFPGLVRGVATKRGKVAFVFPGQGSQWVGMGLGLRESCPVFAARLDECAEALRSFVDWDLLGVLGDPGALGRVDVVQPVLWAVMVSLAAVWESYGVRPAAVVGHSQGEIAAACVSGALSLVDGARVVALRSRAIRALAGRGGMVSVALPADRVRERLVSGLSVAAVNGPESTVVSGDLLALEEFFAAAERDGLRVKRIPVDYASHSAHVEEIREELLEVLGPISPVVGRVPLLSAVTGELVEGSGLDAAYWYRNLRRTVEFERAVRSLSERGFGTFIEVSAHPVLTLGVQQTAEDALVVGTLRRDEDGLDRVLLSLAEAHVNGVEVDWSPAFPGAHRVDLPTYPFQRRRFWPTTQEGDLDDLTPVVDLPDGGVVLAGRLAVRDWFADHVLGDEVVLPGTAFLEVAVRAGDVVGCAHVDVMTLESPLVLPDRGSAEVRVVIGPDRGARSIEVHSRRADEDDWTRHATGLISVHAPAAPAVEPWPPRGATRLPLDEVSPDVRELWQRGDEVFAEVALSAVEAGDAHRFGLHPALLDAGIRATATGGGERRPFEWTGFTLHASGATAMRLRVAPAGADKVSITASDLTGALVATVDSLTSREVPTSEAVDRRRALFALEWTARTAATSVVRDDVTTAHVAAPPGTGPAEAAHLLAGQVLELLRDQLAEDRPGVLAVVTRGAVTTPVDPAAAAVWGLVRAAQREHPGRFVLVDVDEHPESLRALPAAVALGEPEVALREGEVLLPSLTKGVARGDGLQFTGVVLVTGAADGLAGLVARHLVAAHGVRDLVLVSRRGEVAPGSVDLRDELAAAGARVLLAACDVADRAALAALLDQVGPISSVVHAAAVLDDAVITSLTSDAVDRVLRAKADAVVNLHELAGELDAFVVFSSASGTLGGAGMGGYGAANAFLDAFARHRRSLGLPALSLAWGLWERAGGMAGRLGQASLRRMGRSGIAAMSDAEGLALFDAACRTGADVVLPMRLDPDVLRDPAADLPPLLRGQARPASRRAVAVVPERDGPARALDGLFGAELEEHLLDLVRAHAAAVLGHDTPKAVAPDHSFKELGFDSLTGVELRNRLGAATGLRLPATLVFDHPTPRALAAELRADLGEREHAADPLGVEVLLDRLEAALRKTELSAEERGDIAARLRDAAAHADPGTAANEIESATDDELFQLIDRKLGTL</sequence>
<dbReference type="InterPro" id="IPR014043">
    <property type="entry name" value="Acyl_transferase_dom"/>
</dbReference>
<evidence type="ECO:0000256" key="11">
    <source>
        <dbReference type="ARBA" id="ARBA00060622"/>
    </source>
</evidence>
<evidence type="ECO:0000256" key="14">
    <source>
        <dbReference type="PROSITE-ProRule" id="PRU01363"/>
    </source>
</evidence>
<evidence type="ECO:0000256" key="3">
    <source>
        <dbReference type="ARBA" id="ARBA00022553"/>
    </source>
</evidence>
<dbReference type="InterPro" id="IPR001227">
    <property type="entry name" value="Ac_transferase_dom_sf"/>
</dbReference>
<keyword evidence="5" id="KW-0677">Repeat</keyword>
<dbReference type="SMART" id="SM00826">
    <property type="entry name" value="PKS_DH"/>
    <property type="match status" value="1"/>
</dbReference>
<dbReference type="InterPro" id="IPR020806">
    <property type="entry name" value="PKS_PP-bd"/>
</dbReference>
<evidence type="ECO:0000256" key="4">
    <source>
        <dbReference type="ARBA" id="ARBA00022679"/>
    </source>
</evidence>
<dbReference type="SUPFAM" id="SSF52151">
    <property type="entry name" value="FabD/lysophospholipase-like"/>
    <property type="match status" value="1"/>
</dbReference>
<dbReference type="Gene3D" id="3.40.47.10">
    <property type="match status" value="1"/>
</dbReference>